<evidence type="ECO:0000313" key="9">
    <source>
        <dbReference type="EMBL" id="GAA2117207.1"/>
    </source>
</evidence>
<protein>
    <submittedName>
        <fullName evidence="9">Acyl-CoA dehydrogenase family protein</fullName>
    </submittedName>
</protein>
<dbReference type="EMBL" id="BAAANS010000057">
    <property type="protein sequence ID" value="GAA2117207.1"/>
    <property type="molecule type" value="Genomic_DNA"/>
</dbReference>
<dbReference type="Gene3D" id="1.10.540.10">
    <property type="entry name" value="Acyl-CoA dehydrogenase/oxidase, N-terminal domain"/>
    <property type="match status" value="1"/>
</dbReference>
<evidence type="ECO:0000256" key="4">
    <source>
        <dbReference type="ARBA" id="ARBA00022827"/>
    </source>
</evidence>
<evidence type="ECO:0000256" key="1">
    <source>
        <dbReference type="ARBA" id="ARBA00001974"/>
    </source>
</evidence>
<organism evidence="9 10">
    <name type="scientific">Kitasatospora saccharophila</name>
    <dbReference type="NCBI Taxonomy" id="407973"/>
    <lineage>
        <taxon>Bacteria</taxon>
        <taxon>Bacillati</taxon>
        <taxon>Actinomycetota</taxon>
        <taxon>Actinomycetes</taxon>
        <taxon>Kitasatosporales</taxon>
        <taxon>Streptomycetaceae</taxon>
        <taxon>Kitasatospora</taxon>
    </lineage>
</organism>
<dbReference type="SUPFAM" id="SSF56645">
    <property type="entry name" value="Acyl-CoA dehydrogenase NM domain-like"/>
    <property type="match status" value="1"/>
</dbReference>
<dbReference type="PANTHER" id="PTHR43884">
    <property type="entry name" value="ACYL-COA DEHYDROGENASE"/>
    <property type="match status" value="1"/>
</dbReference>
<dbReference type="Proteomes" id="UP001500897">
    <property type="component" value="Unassembled WGS sequence"/>
</dbReference>
<comment type="cofactor">
    <cofactor evidence="1 5">
        <name>FAD</name>
        <dbReference type="ChEBI" id="CHEBI:57692"/>
    </cofactor>
</comment>
<dbReference type="InterPro" id="IPR009075">
    <property type="entry name" value="AcylCo_DH/oxidase_C"/>
</dbReference>
<dbReference type="InterPro" id="IPR046373">
    <property type="entry name" value="Acyl-CoA_Oxase/DH_mid-dom_sf"/>
</dbReference>
<dbReference type="Pfam" id="PF02771">
    <property type="entry name" value="Acyl-CoA_dh_N"/>
    <property type="match status" value="1"/>
</dbReference>
<evidence type="ECO:0000256" key="5">
    <source>
        <dbReference type="RuleBase" id="RU362125"/>
    </source>
</evidence>
<comment type="similarity">
    <text evidence="2 5">Belongs to the acyl-CoA dehydrogenase family.</text>
</comment>
<reference evidence="10" key="1">
    <citation type="journal article" date="2019" name="Int. J. Syst. Evol. Microbiol.">
        <title>The Global Catalogue of Microorganisms (GCM) 10K type strain sequencing project: providing services to taxonomists for standard genome sequencing and annotation.</title>
        <authorList>
            <consortium name="The Broad Institute Genomics Platform"/>
            <consortium name="The Broad Institute Genome Sequencing Center for Infectious Disease"/>
            <person name="Wu L."/>
            <person name="Ma J."/>
        </authorList>
    </citation>
    <scope>NUCLEOTIDE SEQUENCE [LARGE SCALE GENOMIC DNA]</scope>
    <source>
        <strain evidence="10">JCM 14559</strain>
    </source>
</reference>
<dbReference type="Pfam" id="PF00441">
    <property type="entry name" value="Acyl-CoA_dh_1"/>
    <property type="match status" value="1"/>
</dbReference>
<dbReference type="InterPro" id="IPR006091">
    <property type="entry name" value="Acyl-CoA_Oxase/DH_mid-dom"/>
</dbReference>
<gene>
    <name evidence="9" type="ORF">GCM10009759_63410</name>
</gene>
<sequence length="421" mass="45251">MLSVTTAFELKNPATLSDLGALSAAAMPSFFQLPPDVEQLRDEAREFAETVVKPRRLANDLAPHDEFDWEIVRKGHELGLLRLTIPKELGGRGVGTLGVAVVLEELAAVCASTALIFGASLLGQTSVLTSGDPHLQARFLPQFLGDEPVLACNAITEEVAGCDLLIPDNSPVAQEVMTARRDGDEYVLNGIKRFITNGKVAEWATVFANLEGHPGADGLTAFIVPLDTPGVTRGPVADKMGYRACLGTTLLFEDVRVPVENIAFGEGGGWGFLTMQSNQARSTVAAISVGVARGAFEIAHRYAGERVQGGLPLYQHQFTARKLAEMTAKIDAARLLYLQAAYQADNMLPAPTYGPAVAKLFADRIAIEVAEESMSILGARGYCRDYDVEKFVRESFGARIYEGTPEVLALAVTNALYGHRA</sequence>
<dbReference type="Gene3D" id="1.20.140.10">
    <property type="entry name" value="Butyryl-CoA Dehydrogenase, subunit A, domain 3"/>
    <property type="match status" value="1"/>
</dbReference>
<dbReference type="InterPro" id="IPR037069">
    <property type="entry name" value="AcylCoA_DH/ox_N_sf"/>
</dbReference>
<dbReference type="Pfam" id="PF02770">
    <property type="entry name" value="Acyl-CoA_dh_M"/>
    <property type="match status" value="1"/>
</dbReference>
<evidence type="ECO:0000259" key="7">
    <source>
        <dbReference type="Pfam" id="PF02770"/>
    </source>
</evidence>
<dbReference type="PANTHER" id="PTHR43884:SF12">
    <property type="entry name" value="ISOVALERYL-COA DEHYDROGENASE, MITOCHONDRIAL-RELATED"/>
    <property type="match status" value="1"/>
</dbReference>
<proteinExistence type="inferred from homology"/>
<dbReference type="SUPFAM" id="SSF47203">
    <property type="entry name" value="Acyl-CoA dehydrogenase C-terminal domain-like"/>
    <property type="match status" value="1"/>
</dbReference>
<keyword evidence="5" id="KW-0560">Oxidoreductase</keyword>
<keyword evidence="3 5" id="KW-0285">Flavoprotein</keyword>
<evidence type="ECO:0000259" key="8">
    <source>
        <dbReference type="Pfam" id="PF02771"/>
    </source>
</evidence>
<evidence type="ECO:0000256" key="2">
    <source>
        <dbReference type="ARBA" id="ARBA00009347"/>
    </source>
</evidence>
<evidence type="ECO:0000256" key="3">
    <source>
        <dbReference type="ARBA" id="ARBA00022630"/>
    </source>
</evidence>
<keyword evidence="10" id="KW-1185">Reference proteome</keyword>
<dbReference type="InterPro" id="IPR009100">
    <property type="entry name" value="AcylCoA_DH/oxidase_NM_dom_sf"/>
</dbReference>
<evidence type="ECO:0000313" key="10">
    <source>
        <dbReference type="Proteomes" id="UP001500897"/>
    </source>
</evidence>
<dbReference type="InterPro" id="IPR013786">
    <property type="entry name" value="AcylCoA_DH/ox_N"/>
</dbReference>
<evidence type="ECO:0000259" key="6">
    <source>
        <dbReference type="Pfam" id="PF00441"/>
    </source>
</evidence>
<feature type="domain" description="Acyl-CoA oxidase/dehydrogenase middle" evidence="7">
    <location>
        <begin position="152"/>
        <end position="255"/>
    </location>
</feature>
<keyword evidence="4 5" id="KW-0274">FAD</keyword>
<feature type="domain" description="Acyl-CoA dehydrogenase/oxidase C-terminal" evidence="6">
    <location>
        <begin position="267"/>
        <end position="415"/>
    </location>
</feature>
<name>A0ABP5JFA5_9ACTN</name>
<dbReference type="Gene3D" id="2.40.110.10">
    <property type="entry name" value="Butyryl-CoA Dehydrogenase, subunit A, domain 2"/>
    <property type="match status" value="1"/>
</dbReference>
<feature type="domain" description="Acyl-CoA dehydrogenase/oxidase N-terminal" evidence="8">
    <location>
        <begin position="36"/>
        <end position="144"/>
    </location>
</feature>
<dbReference type="InterPro" id="IPR036250">
    <property type="entry name" value="AcylCo_DH-like_C"/>
</dbReference>
<accession>A0ABP5JFA5</accession>
<comment type="caution">
    <text evidence="9">The sequence shown here is derived from an EMBL/GenBank/DDBJ whole genome shotgun (WGS) entry which is preliminary data.</text>
</comment>